<organism evidence="1 2">
    <name type="scientific">Aduncisulcus paluster</name>
    <dbReference type="NCBI Taxonomy" id="2918883"/>
    <lineage>
        <taxon>Eukaryota</taxon>
        <taxon>Metamonada</taxon>
        <taxon>Carpediemonas-like organisms</taxon>
        <taxon>Aduncisulcus</taxon>
    </lineage>
</organism>
<gene>
    <name evidence="1" type="ORF">ADUPG1_003739</name>
</gene>
<evidence type="ECO:0000313" key="1">
    <source>
        <dbReference type="EMBL" id="GKT37801.1"/>
    </source>
</evidence>
<comment type="caution">
    <text evidence="1">The sequence shown here is derived from an EMBL/GenBank/DDBJ whole genome shotgun (WGS) entry which is preliminary data.</text>
</comment>
<reference evidence="1" key="1">
    <citation type="submission" date="2022-03" db="EMBL/GenBank/DDBJ databases">
        <title>Draft genome sequence of Aduncisulcus paluster, a free-living microaerophilic Fornicata.</title>
        <authorList>
            <person name="Yuyama I."/>
            <person name="Kume K."/>
            <person name="Tamura T."/>
            <person name="Inagaki Y."/>
            <person name="Hashimoto T."/>
        </authorList>
    </citation>
    <scope>NUCLEOTIDE SEQUENCE</scope>
    <source>
        <strain evidence="1">NY0171</strain>
    </source>
</reference>
<keyword evidence="2" id="KW-1185">Reference proteome</keyword>
<protein>
    <submittedName>
        <fullName evidence="1">Uncharacterized protein</fullName>
    </submittedName>
</protein>
<evidence type="ECO:0000313" key="2">
    <source>
        <dbReference type="Proteomes" id="UP001057375"/>
    </source>
</evidence>
<sequence length="83" mass="8678">MTTMAVVAAPQTINDLAIMRLSPLVSIAVGVTGPWAEPSYSTPTVTSVDLMNTVAAWPTVSPSRIFTMAITVPTFTSVIVPVS</sequence>
<dbReference type="EMBL" id="BQXS01005248">
    <property type="protein sequence ID" value="GKT37801.1"/>
    <property type="molecule type" value="Genomic_DNA"/>
</dbReference>
<accession>A0ABQ5L0I7</accession>
<name>A0ABQ5L0I7_9EUKA</name>
<dbReference type="Proteomes" id="UP001057375">
    <property type="component" value="Unassembled WGS sequence"/>
</dbReference>
<proteinExistence type="predicted"/>